<evidence type="ECO:0000313" key="2">
    <source>
        <dbReference type="EMBL" id="SEL13151.1"/>
    </source>
</evidence>
<dbReference type="InterPro" id="IPR050570">
    <property type="entry name" value="Cell_wall_metabolism_enzyme"/>
</dbReference>
<dbReference type="Gene3D" id="2.70.70.10">
    <property type="entry name" value="Glucose Permease (Domain IIA)"/>
    <property type="match status" value="1"/>
</dbReference>
<dbReference type="PANTHER" id="PTHR21666">
    <property type="entry name" value="PEPTIDASE-RELATED"/>
    <property type="match status" value="1"/>
</dbReference>
<accession>A0A1H7MPV6</accession>
<dbReference type="CDD" id="cd12797">
    <property type="entry name" value="M23_peptidase"/>
    <property type="match status" value="1"/>
</dbReference>
<evidence type="ECO:0000259" key="1">
    <source>
        <dbReference type="Pfam" id="PF01551"/>
    </source>
</evidence>
<dbReference type="AlphaFoldDB" id="A0A1H7MPV6"/>
<dbReference type="InterPro" id="IPR016047">
    <property type="entry name" value="M23ase_b-sheet_dom"/>
</dbReference>
<organism evidence="2 3">
    <name type="scientific">Rhodococcus maanshanensis</name>
    <dbReference type="NCBI Taxonomy" id="183556"/>
    <lineage>
        <taxon>Bacteria</taxon>
        <taxon>Bacillati</taxon>
        <taxon>Actinomycetota</taxon>
        <taxon>Actinomycetes</taxon>
        <taxon>Mycobacteriales</taxon>
        <taxon>Nocardiaceae</taxon>
        <taxon>Rhodococcus</taxon>
    </lineage>
</organism>
<dbReference type="PANTHER" id="PTHR21666:SF270">
    <property type="entry name" value="MUREIN HYDROLASE ACTIVATOR ENVC"/>
    <property type="match status" value="1"/>
</dbReference>
<dbReference type="EMBL" id="FOAW01000006">
    <property type="protein sequence ID" value="SEL13151.1"/>
    <property type="molecule type" value="Genomic_DNA"/>
</dbReference>
<proteinExistence type="predicted"/>
<dbReference type="SUPFAM" id="SSF51261">
    <property type="entry name" value="Duplicated hybrid motif"/>
    <property type="match status" value="1"/>
</dbReference>
<evidence type="ECO:0000313" key="3">
    <source>
        <dbReference type="Proteomes" id="UP000198677"/>
    </source>
</evidence>
<dbReference type="OrthoDB" id="1099523at2"/>
<feature type="domain" description="M23ase beta-sheet core" evidence="1">
    <location>
        <begin position="126"/>
        <end position="221"/>
    </location>
</feature>
<dbReference type="Pfam" id="PF01551">
    <property type="entry name" value="Peptidase_M23"/>
    <property type="match status" value="1"/>
</dbReference>
<gene>
    <name evidence="2" type="ORF">SAMN05444583_10697</name>
</gene>
<dbReference type="Proteomes" id="UP000198677">
    <property type="component" value="Unassembled WGS sequence"/>
</dbReference>
<name>A0A1H7MPV6_9NOCA</name>
<protein>
    <submittedName>
        <fullName evidence="2">Peptidase family M23</fullName>
    </submittedName>
</protein>
<dbReference type="GO" id="GO:0004222">
    <property type="term" value="F:metalloendopeptidase activity"/>
    <property type="evidence" value="ECO:0007669"/>
    <property type="project" value="TreeGrafter"/>
</dbReference>
<sequence>MLVGSMHLGVANATAVPIRIPGLPPIEIPDALVPAGVQLSPVHQAPAVVPVPPALQAPPADVVPQVAPPPQDPAAPSIEVPGLAGVQQWAQDQLGAPPSNNPILARTVQPASGTLTSPFGQRWGTLHGGIDIAAPIGTPIQAATDGTVISAGPASGFGLWVRVQEDDGTTTVYGHINEFLVDVGQQVAAGQQIATVGNRGQSTGPHLHFEVHNPDGQKIDPAQWLLERGVSPTWSQ</sequence>
<dbReference type="InterPro" id="IPR011055">
    <property type="entry name" value="Dup_hybrid_motif"/>
</dbReference>
<reference evidence="3" key="1">
    <citation type="submission" date="2016-10" db="EMBL/GenBank/DDBJ databases">
        <authorList>
            <person name="Varghese N."/>
            <person name="Submissions S."/>
        </authorList>
    </citation>
    <scope>NUCLEOTIDE SEQUENCE [LARGE SCALE GENOMIC DNA]</scope>
    <source>
        <strain evidence="3">DSM 44675</strain>
    </source>
</reference>
<keyword evidence="3" id="KW-1185">Reference proteome</keyword>